<proteinExistence type="predicted"/>
<dbReference type="PANTHER" id="PTHR35330">
    <property type="entry name" value="SIROHEME BIOSYNTHESIS PROTEIN MET8"/>
    <property type="match status" value="1"/>
</dbReference>
<name>A0ABS6JY85_9BACI</name>
<dbReference type="EMBL" id="JAHQCR010000082">
    <property type="protein sequence ID" value="MBU9723563.1"/>
    <property type="molecule type" value="Genomic_DNA"/>
</dbReference>
<evidence type="ECO:0000256" key="5">
    <source>
        <dbReference type="ARBA" id="ARBA00023244"/>
    </source>
</evidence>
<dbReference type="InterPro" id="IPR036291">
    <property type="entry name" value="NAD(P)-bd_dom_sf"/>
</dbReference>
<evidence type="ECO:0000256" key="6">
    <source>
        <dbReference type="ARBA" id="ARBA00047561"/>
    </source>
</evidence>
<organism evidence="7 8">
    <name type="scientific">Evansella alkalicola</name>
    <dbReference type="NCBI Taxonomy" id="745819"/>
    <lineage>
        <taxon>Bacteria</taxon>
        <taxon>Bacillati</taxon>
        <taxon>Bacillota</taxon>
        <taxon>Bacilli</taxon>
        <taxon>Bacillales</taxon>
        <taxon>Bacillaceae</taxon>
        <taxon>Evansella</taxon>
    </lineage>
</organism>
<dbReference type="InterPro" id="IPR028161">
    <property type="entry name" value="Met8-like"/>
</dbReference>
<sequence>MGIDLSGRHCVVVGGGTVAERRIETLLRSGAKVSVMSPALTTTLTESLDQFHYIDTAYSEDRFTIEFLQKGRGEVSSNRPYLVLAATNSTTVNERVHAQVKDVVPLINIASNQKLSSFHFPAVVERGPLHIGVTTSGLSPLLGKRICEQLSTIYGEEYALFLQRLGQLREEAYKEAGNPKEVRQLLKAVVENDDILEYYRKNDLSKAETLIKDALRIVHK</sequence>
<reference evidence="7 8" key="1">
    <citation type="submission" date="2021-06" db="EMBL/GenBank/DDBJ databases">
        <title>Bacillus sp. RD4P76, an endophyte from a halophyte.</title>
        <authorList>
            <person name="Sun J.-Q."/>
        </authorList>
    </citation>
    <scope>NUCLEOTIDE SEQUENCE [LARGE SCALE GENOMIC DNA]</scope>
    <source>
        <strain evidence="7 8">JCM 17098</strain>
    </source>
</reference>
<dbReference type="SUPFAM" id="SSF75615">
    <property type="entry name" value="Siroheme synthase middle domains-like"/>
    <property type="match status" value="1"/>
</dbReference>
<dbReference type="PANTHER" id="PTHR35330:SF1">
    <property type="entry name" value="SIROHEME BIOSYNTHESIS PROTEIN MET8"/>
    <property type="match status" value="1"/>
</dbReference>
<keyword evidence="3" id="KW-0560">Oxidoreductase</keyword>
<dbReference type="RefSeq" id="WP_176371296.1">
    <property type="nucleotide sequence ID" value="NZ_JAHQCR010000082.1"/>
</dbReference>
<accession>A0ABS6JY85</accession>
<dbReference type="InterPro" id="IPR042518">
    <property type="entry name" value="SirC_C"/>
</dbReference>
<dbReference type="SUPFAM" id="SSF51735">
    <property type="entry name" value="NAD(P)-binding Rossmann-fold domains"/>
    <property type="match status" value="1"/>
</dbReference>
<evidence type="ECO:0000256" key="4">
    <source>
        <dbReference type="ARBA" id="ARBA00023027"/>
    </source>
</evidence>
<evidence type="ECO:0000256" key="2">
    <source>
        <dbReference type="ARBA" id="ARBA00012400"/>
    </source>
</evidence>
<keyword evidence="4" id="KW-0520">NAD</keyword>
<evidence type="ECO:0000256" key="1">
    <source>
        <dbReference type="ARBA" id="ARBA00005010"/>
    </source>
</evidence>
<dbReference type="Pfam" id="PF13241">
    <property type="entry name" value="NAD_binding_7"/>
    <property type="match status" value="1"/>
</dbReference>
<keyword evidence="8" id="KW-1185">Reference proteome</keyword>
<comment type="pathway">
    <text evidence="1">Porphyrin-containing compound metabolism; siroheme biosynthesis; sirohydrochlorin from precorrin-2: step 1/1.</text>
</comment>
<dbReference type="NCBIfam" id="TIGR01470">
    <property type="entry name" value="cysG_Nterm"/>
    <property type="match status" value="1"/>
</dbReference>
<gene>
    <name evidence="7" type="ORF">KS407_19275</name>
</gene>
<dbReference type="Proteomes" id="UP000790580">
    <property type="component" value="Unassembled WGS sequence"/>
</dbReference>
<dbReference type="Gene3D" id="3.40.50.720">
    <property type="entry name" value="NAD(P)-binding Rossmann-like Domain"/>
    <property type="match status" value="1"/>
</dbReference>
<protein>
    <recommendedName>
        <fullName evidence="2">precorrin-2 dehydrogenase</fullName>
        <ecNumber evidence="2">1.3.1.76</ecNumber>
    </recommendedName>
</protein>
<keyword evidence="5" id="KW-0627">Porphyrin biosynthesis</keyword>
<evidence type="ECO:0000313" key="7">
    <source>
        <dbReference type="EMBL" id="MBU9723563.1"/>
    </source>
</evidence>
<comment type="catalytic activity">
    <reaction evidence="6">
        <text>precorrin-2 + NAD(+) = sirohydrochlorin + NADH + 2 H(+)</text>
        <dbReference type="Rhea" id="RHEA:15613"/>
        <dbReference type="ChEBI" id="CHEBI:15378"/>
        <dbReference type="ChEBI" id="CHEBI:57540"/>
        <dbReference type="ChEBI" id="CHEBI:57945"/>
        <dbReference type="ChEBI" id="CHEBI:58351"/>
        <dbReference type="ChEBI" id="CHEBI:58827"/>
        <dbReference type="EC" id="1.3.1.76"/>
    </reaction>
</comment>
<evidence type="ECO:0000313" key="8">
    <source>
        <dbReference type="Proteomes" id="UP000790580"/>
    </source>
</evidence>
<evidence type="ECO:0000256" key="3">
    <source>
        <dbReference type="ARBA" id="ARBA00023002"/>
    </source>
</evidence>
<comment type="caution">
    <text evidence="7">The sequence shown here is derived from an EMBL/GenBank/DDBJ whole genome shotgun (WGS) entry which is preliminary data.</text>
</comment>
<dbReference type="EC" id="1.3.1.76" evidence="2"/>
<dbReference type="Gene3D" id="1.10.8.610">
    <property type="entry name" value="SirC, precorrin-2 dehydrogenase, C-terminal helical domain-like"/>
    <property type="match status" value="1"/>
</dbReference>
<dbReference type="InterPro" id="IPR006367">
    <property type="entry name" value="Sirohaem_synthase_N"/>
</dbReference>